<evidence type="ECO:0000313" key="3">
    <source>
        <dbReference type="Proteomes" id="UP000095512"/>
    </source>
</evidence>
<keyword evidence="4" id="KW-1185">Reference proteome</keyword>
<organism evidence="1 3">
    <name type="scientific">Enterocloster clostridioformis</name>
    <dbReference type="NCBI Taxonomy" id="1531"/>
    <lineage>
        <taxon>Bacteria</taxon>
        <taxon>Bacillati</taxon>
        <taxon>Bacillota</taxon>
        <taxon>Clostridia</taxon>
        <taxon>Lachnospirales</taxon>
        <taxon>Lachnospiraceae</taxon>
        <taxon>Enterocloster</taxon>
    </lineage>
</organism>
<dbReference type="AlphaFoldDB" id="A0A174EE13"/>
<evidence type="ECO:0000313" key="4">
    <source>
        <dbReference type="Proteomes" id="UP000251853"/>
    </source>
</evidence>
<reference evidence="1 3" key="1">
    <citation type="submission" date="2015-09" db="EMBL/GenBank/DDBJ databases">
        <authorList>
            <consortium name="Pathogen Informatics"/>
        </authorList>
    </citation>
    <scope>NUCLEOTIDE SEQUENCE [LARGE SCALE GENOMIC DNA]</scope>
    <source>
        <strain evidence="1 3">2789STDY5834865</strain>
    </source>
</reference>
<evidence type="ECO:0000313" key="1">
    <source>
        <dbReference type="EMBL" id="CUO35557.1"/>
    </source>
</evidence>
<gene>
    <name evidence="1" type="ORF">ERS852480_00938</name>
    <name evidence="2" type="ORF">NCTC11224_00062</name>
</gene>
<dbReference type="EMBL" id="UAVW01000001">
    <property type="protein sequence ID" value="SQB03692.1"/>
    <property type="molecule type" value="Genomic_DNA"/>
</dbReference>
<dbReference type="Proteomes" id="UP000251853">
    <property type="component" value="Unassembled WGS sequence"/>
</dbReference>
<proteinExistence type="predicted"/>
<sequence>MGHECEDVLCKIMLYSQGRRKYQECSSAAELNFKRKTGKSSVKHAKTSLLESFIICLKISCKILTCILKINIARLRAGPSGFRDLEIGSSLFLSEVRMDYLVHTCLFMACFLFLPQTHSRTASAPIPYNPTHRLPIPQKIQVHGRLAGCCPYIP</sequence>
<reference evidence="2 4" key="2">
    <citation type="submission" date="2018-06" db="EMBL/GenBank/DDBJ databases">
        <authorList>
            <consortium name="Pathogen Informatics"/>
            <person name="Doyle S."/>
        </authorList>
    </citation>
    <scope>NUCLEOTIDE SEQUENCE [LARGE SCALE GENOMIC DNA]</scope>
    <source>
        <strain evidence="2 4">NCTC11224</strain>
    </source>
</reference>
<protein>
    <submittedName>
        <fullName evidence="1">Uncharacterized protein</fullName>
    </submittedName>
</protein>
<dbReference type="EMBL" id="CZAB01000005">
    <property type="protein sequence ID" value="CUO35557.1"/>
    <property type="molecule type" value="Genomic_DNA"/>
</dbReference>
<accession>A0A174EE13</accession>
<dbReference type="Proteomes" id="UP000095512">
    <property type="component" value="Unassembled WGS sequence"/>
</dbReference>
<evidence type="ECO:0000313" key="2">
    <source>
        <dbReference type="EMBL" id="SQB03692.1"/>
    </source>
</evidence>
<name>A0A174EE13_9FIRM</name>